<dbReference type="Pfam" id="PF00534">
    <property type="entry name" value="Glycos_transf_1"/>
    <property type="match status" value="1"/>
</dbReference>
<feature type="region of interest" description="Disordered" evidence="3">
    <location>
        <begin position="412"/>
        <end position="441"/>
    </location>
</feature>
<feature type="compositionally biased region" description="Low complexity" evidence="3">
    <location>
        <begin position="421"/>
        <end position="431"/>
    </location>
</feature>
<sequence length="441" mass="46513">MRIALASYRSKQHCGGQGVYVRNLSRELVALGHDVEVFSGPPYPRLDPGVRLTRVPSLDLYRPEDPFRRPALREFRDRIDVLEYLTMCSGGFPEPRTFGMRLSRLLADRAGDFDLLHDNQTLAPGILRIADRGLPVLTTIHHPITADRRAALAAATRAKRPGVRRWYGFVAMQRRVARRSPHVLTVSQRAAADIAADFGVPAERIRVVPVGVDTDTFRPASARTAGRVVTVASSDAPMKGMDVLIDAVRRVPPTVLRELVVVGTASPATARAVQRADLAGRVRFVSGLPDTELAELLGSAQALAVPSRYEGFSLPAVEALACATPVVASNVGALPELLGGDRRCGTLVPPGDAEALAAALAELLADPRACADLGAEGRRRVLAGYGWPAVARATAELYAEIAGHPVAAAPAVPSPAPATGPVPTAAGPAPVDADSGCPAAA</sequence>
<evidence type="ECO:0000259" key="4">
    <source>
        <dbReference type="Pfam" id="PF00534"/>
    </source>
</evidence>
<dbReference type="PANTHER" id="PTHR46401">
    <property type="entry name" value="GLYCOSYLTRANSFERASE WBBK-RELATED"/>
    <property type="match status" value="1"/>
</dbReference>
<comment type="caution">
    <text evidence="6">The sequence shown here is derived from an EMBL/GenBank/DDBJ whole genome shotgun (WGS) entry which is preliminary data.</text>
</comment>
<accession>A0ABV6P465</accession>
<evidence type="ECO:0000313" key="6">
    <source>
        <dbReference type="EMBL" id="MFC0567815.1"/>
    </source>
</evidence>
<gene>
    <name evidence="6" type="ORF">ACFFHU_27200</name>
</gene>
<dbReference type="PANTHER" id="PTHR46401:SF2">
    <property type="entry name" value="GLYCOSYLTRANSFERASE WBBK-RELATED"/>
    <property type="match status" value="1"/>
</dbReference>
<dbReference type="EMBL" id="JBHLUE010000026">
    <property type="protein sequence ID" value="MFC0567815.1"/>
    <property type="molecule type" value="Genomic_DNA"/>
</dbReference>
<evidence type="ECO:0000256" key="2">
    <source>
        <dbReference type="ARBA" id="ARBA00022679"/>
    </source>
</evidence>
<protein>
    <submittedName>
        <fullName evidence="6">Glycosyltransferase family 4 protein</fullName>
        <ecNumber evidence="6">2.4.-.-</ecNumber>
    </submittedName>
</protein>
<name>A0ABV6P465_9ACTN</name>
<keyword evidence="7" id="KW-1185">Reference proteome</keyword>
<feature type="domain" description="Glycosyl transferase family 1" evidence="4">
    <location>
        <begin position="224"/>
        <end position="379"/>
    </location>
</feature>
<dbReference type="Pfam" id="PF13439">
    <property type="entry name" value="Glyco_transf_4"/>
    <property type="match status" value="1"/>
</dbReference>
<evidence type="ECO:0000259" key="5">
    <source>
        <dbReference type="Pfam" id="PF13439"/>
    </source>
</evidence>
<proteinExistence type="predicted"/>
<evidence type="ECO:0000256" key="1">
    <source>
        <dbReference type="ARBA" id="ARBA00022676"/>
    </source>
</evidence>
<keyword evidence="2 6" id="KW-0808">Transferase</keyword>
<dbReference type="InterPro" id="IPR001296">
    <property type="entry name" value="Glyco_trans_1"/>
</dbReference>
<dbReference type="EC" id="2.4.-.-" evidence="6"/>
<reference evidence="6 7" key="1">
    <citation type="submission" date="2024-09" db="EMBL/GenBank/DDBJ databases">
        <authorList>
            <person name="Sun Q."/>
            <person name="Mori K."/>
        </authorList>
    </citation>
    <scope>NUCLEOTIDE SEQUENCE [LARGE SCALE GENOMIC DNA]</scope>
    <source>
        <strain evidence="6 7">TBRC 2205</strain>
    </source>
</reference>
<evidence type="ECO:0000313" key="7">
    <source>
        <dbReference type="Proteomes" id="UP001589894"/>
    </source>
</evidence>
<dbReference type="InterPro" id="IPR028098">
    <property type="entry name" value="Glyco_trans_4-like_N"/>
</dbReference>
<evidence type="ECO:0000256" key="3">
    <source>
        <dbReference type="SAM" id="MobiDB-lite"/>
    </source>
</evidence>
<dbReference type="Proteomes" id="UP001589894">
    <property type="component" value="Unassembled WGS sequence"/>
</dbReference>
<dbReference type="GO" id="GO:0016757">
    <property type="term" value="F:glycosyltransferase activity"/>
    <property type="evidence" value="ECO:0007669"/>
    <property type="project" value="UniProtKB-KW"/>
</dbReference>
<dbReference type="Gene3D" id="3.40.50.2000">
    <property type="entry name" value="Glycogen Phosphorylase B"/>
    <property type="match status" value="2"/>
</dbReference>
<dbReference type="RefSeq" id="WP_377343159.1">
    <property type="nucleotide sequence ID" value="NZ_JBHLUE010000026.1"/>
</dbReference>
<dbReference type="CDD" id="cd03801">
    <property type="entry name" value="GT4_PimA-like"/>
    <property type="match status" value="1"/>
</dbReference>
<feature type="domain" description="Glycosyltransferase subfamily 4-like N-terminal" evidence="5">
    <location>
        <begin position="15"/>
        <end position="215"/>
    </location>
</feature>
<organism evidence="6 7">
    <name type="scientific">Plantactinospora siamensis</name>
    <dbReference type="NCBI Taxonomy" id="555372"/>
    <lineage>
        <taxon>Bacteria</taxon>
        <taxon>Bacillati</taxon>
        <taxon>Actinomycetota</taxon>
        <taxon>Actinomycetes</taxon>
        <taxon>Micromonosporales</taxon>
        <taxon>Micromonosporaceae</taxon>
        <taxon>Plantactinospora</taxon>
    </lineage>
</organism>
<keyword evidence="1 6" id="KW-0328">Glycosyltransferase</keyword>
<dbReference type="SUPFAM" id="SSF53756">
    <property type="entry name" value="UDP-Glycosyltransferase/glycogen phosphorylase"/>
    <property type="match status" value="1"/>
</dbReference>